<dbReference type="RefSeq" id="WP_136550725.1">
    <property type="nucleotide sequence ID" value="NZ_CP031094.1"/>
</dbReference>
<geneLocation type="plasmid" evidence="3 4">
    <name>psoil36-7</name>
</geneLocation>
<dbReference type="AlphaFoldDB" id="A0A4P7XNN1"/>
<evidence type="ECO:0000256" key="1">
    <source>
        <dbReference type="SAM" id="MobiDB-lite"/>
    </source>
</evidence>
<dbReference type="GeneID" id="40106958"/>
<evidence type="ECO:0000259" key="2">
    <source>
        <dbReference type="Pfam" id="PF11740"/>
    </source>
</evidence>
<sequence>MRQPSVSFDEVVRAATGLIKSGKNPTVAAVRTAVGDRGSNTTINQYLNDWRASLQEDGLQQLPKSLPEALLEPMETFFNVAVVEAGRQFESAQSEFEAEKIRLVSTLAERDDTLADLRRRNAELESFSHELKDQVDRQEQERNALTGRTKELEQRLESAVRDLSESERLLEQKTKDHEAAFTRLETRYQEEVERFESTISEYKEQARKEEERFNLQNEYWAKEIDRSRRDGDARALKLEAEKEQLRAQLSQSADQTDSLRTLLQEAEKNLAGQRASTEGLEAQLLHMQNRSESQQSTIIACKESYARLRAEHDSWEEKLQLQDQQIVELSEALAEVQRQSSSEKDEPGGDQT</sequence>
<keyword evidence="3" id="KW-0614">Plasmid</keyword>
<evidence type="ECO:0000313" key="4">
    <source>
        <dbReference type="Proteomes" id="UP000298049"/>
    </source>
</evidence>
<accession>A0A4P7XNN1</accession>
<dbReference type="OrthoDB" id="583532at2"/>
<feature type="region of interest" description="Disordered" evidence="1">
    <location>
        <begin position="333"/>
        <end position="352"/>
    </location>
</feature>
<proteinExistence type="predicted"/>
<gene>
    <name evidence="3" type="ORF">soil367_18410</name>
</gene>
<dbReference type="EMBL" id="CP031094">
    <property type="protein sequence ID" value="QCF28047.1"/>
    <property type="molecule type" value="Genomic_DNA"/>
</dbReference>
<dbReference type="Proteomes" id="UP000298049">
    <property type="component" value="Plasmid psoil36-7"/>
</dbReference>
<dbReference type="InterPro" id="IPR021104">
    <property type="entry name" value="KfrA_DNA-bd_N"/>
</dbReference>
<keyword evidence="4" id="KW-1185">Reference proteome</keyword>
<evidence type="ECO:0000313" key="3">
    <source>
        <dbReference type="EMBL" id="QCF28047.1"/>
    </source>
</evidence>
<protein>
    <recommendedName>
        <fullName evidence="2">KfrA N-terminal DNA-binding domain-containing protein</fullName>
    </recommendedName>
</protein>
<dbReference type="KEGG" id="hmi:soil367_18410"/>
<dbReference type="Pfam" id="PF11740">
    <property type="entry name" value="KfrA_N"/>
    <property type="match status" value="1"/>
</dbReference>
<feature type="domain" description="KfrA N-terminal DNA-binding" evidence="2">
    <location>
        <begin position="9"/>
        <end position="117"/>
    </location>
</feature>
<organism evidence="3 4">
    <name type="scientific">Hydrocarboniclastica marina</name>
    <dbReference type="NCBI Taxonomy" id="2259620"/>
    <lineage>
        <taxon>Bacteria</taxon>
        <taxon>Pseudomonadati</taxon>
        <taxon>Pseudomonadota</taxon>
        <taxon>Gammaproteobacteria</taxon>
        <taxon>Alteromonadales</taxon>
        <taxon>Alteromonadaceae</taxon>
        <taxon>Hydrocarboniclastica</taxon>
    </lineage>
</organism>
<reference evidence="3 4" key="1">
    <citation type="submission" date="2018-07" db="EMBL/GenBank/DDBJ databases">
        <title>Marsedoiliclastica nanhaica gen. nov. sp. nov., a novel marine hydrocarbonoclastic bacterium isolated from an in-situ enriched hydrocarbon-degrading consortium in deep-sea sediment.</title>
        <authorList>
            <person name="Dong C."/>
            <person name="Ma T."/>
            <person name="Liu R."/>
            <person name="Shao Z."/>
        </authorList>
    </citation>
    <scope>NUCLEOTIDE SEQUENCE [LARGE SCALE GENOMIC DNA]</scope>
    <source>
        <strain evidence="4">soil36-7</strain>
        <plasmid evidence="3 4">psoil36-7</plasmid>
    </source>
</reference>
<feature type="compositionally biased region" description="Basic and acidic residues" evidence="1">
    <location>
        <begin position="341"/>
        <end position="352"/>
    </location>
</feature>
<name>A0A4P7XNN1_9ALTE</name>